<dbReference type="OrthoDB" id="4774211at2"/>
<comment type="caution">
    <text evidence="1">The sequence shown here is derived from an EMBL/GenBank/DDBJ whole genome shotgun (WGS) entry which is preliminary data.</text>
</comment>
<organism evidence="1 2">
    <name type="scientific">Knoellia aerolata DSM 18566</name>
    <dbReference type="NCBI Taxonomy" id="1385519"/>
    <lineage>
        <taxon>Bacteria</taxon>
        <taxon>Bacillati</taxon>
        <taxon>Actinomycetota</taxon>
        <taxon>Actinomycetes</taxon>
        <taxon>Micrococcales</taxon>
        <taxon>Intrasporangiaceae</taxon>
        <taxon>Knoellia</taxon>
    </lineage>
</organism>
<accession>A0A0A0JUN4</accession>
<dbReference type="EMBL" id="AVPL01000024">
    <property type="protein sequence ID" value="KGN41075.1"/>
    <property type="molecule type" value="Genomic_DNA"/>
</dbReference>
<dbReference type="Proteomes" id="UP000030013">
    <property type="component" value="Unassembled WGS sequence"/>
</dbReference>
<dbReference type="eggNOG" id="ENOG5031QXS">
    <property type="taxonomic scope" value="Bacteria"/>
</dbReference>
<sequence>MTHDLTRDSLTILCSRCPVRDLHCGDCMVTAMVDPAAMGLGSELPLDVDERAAVTACVRAGLVSAEAAATVRSQRVPFDIGRAVG</sequence>
<keyword evidence="2" id="KW-1185">Reference proteome</keyword>
<name>A0A0A0JUN4_9MICO</name>
<dbReference type="AlphaFoldDB" id="A0A0A0JUN4"/>
<dbReference type="RefSeq" id="WP_052112848.1">
    <property type="nucleotide sequence ID" value="NZ_AVPL01000024.1"/>
</dbReference>
<protein>
    <submittedName>
        <fullName evidence="1">Uncharacterized protein</fullName>
    </submittedName>
</protein>
<evidence type="ECO:0000313" key="1">
    <source>
        <dbReference type="EMBL" id="KGN41075.1"/>
    </source>
</evidence>
<dbReference type="STRING" id="1385519.N801_09405"/>
<gene>
    <name evidence="1" type="ORF">N801_09405</name>
</gene>
<proteinExistence type="predicted"/>
<reference evidence="1 2" key="1">
    <citation type="submission" date="2013-08" db="EMBL/GenBank/DDBJ databases">
        <title>The genome sequence of Knoellia aerolata.</title>
        <authorList>
            <person name="Zhu W."/>
            <person name="Wang G."/>
        </authorList>
    </citation>
    <scope>NUCLEOTIDE SEQUENCE [LARGE SCALE GENOMIC DNA]</scope>
    <source>
        <strain evidence="1 2">DSM 18566</strain>
    </source>
</reference>
<evidence type="ECO:0000313" key="2">
    <source>
        <dbReference type="Proteomes" id="UP000030013"/>
    </source>
</evidence>